<dbReference type="Proteomes" id="UP000288669">
    <property type="component" value="Unassembled WGS sequence"/>
</dbReference>
<gene>
    <name evidence="4" type="ORF">CBF30_00015</name>
</gene>
<dbReference type="Pfam" id="PF02525">
    <property type="entry name" value="Flavodoxin_2"/>
    <property type="match status" value="1"/>
</dbReference>
<dbReference type="OrthoDB" id="9798454at2"/>
<sequence>MKHLIIYAYPHNQGYTSAILESVKEGLGKNEPFEVIDLYQEAFNPTLYFDKEHKRRELQYDEETKEYREKILWANHLIFIFPIWWSGMPAILKGFIDRVFTKGFAYGFEGMLMKGYLKNKSAWIITSYDAPFFYGRFLQQDYGRVLKNQILKSCGVSPIRQDVLPHIKGSTIQKRLKFLEQIKNTATKMAERNG</sequence>
<evidence type="ECO:0000313" key="4">
    <source>
        <dbReference type="EMBL" id="RSU07663.1"/>
    </source>
</evidence>
<protein>
    <submittedName>
        <fullName evidence="4">NADPH dehydrogenase</fullName>
    </submittedName>
</protein>
<dbReference type="GO" id="GO:0003955">
    <property type="term" value="F:NAD(P)H dehydrogenase (quinone) activity"/>
    <property type="evidence" value="ECO:0007669"/>
    <property type="project" value="TreeGrafter"/>
</dbReference>
<name>A0A430AI30_9ENTE</name>
<dbReference type="SUPFAM" id="SSF52218">
    <property type="entry name" value="Flavoproteins"/>
    <property type="match status" value="1"/>
</dbReference>
<dbReference type="PANTHER" id="PTHR10204">
    <property type="entry name" value="NAD P H OXIDOREDUCTASE-RELATED"/>
    <property type="match status" value="1"/>
</dbReference>
<dbReference type="InterPro" id="IPR051545">
    <property type="entry name" value="NAD(P)H_dehydrogenase_qn"/>
</dbReference>
<proteinExistence type="inferred from homology"/>
<feature type="domain" description="Flavodoxin-like fold" evidence="3">
    <location>
        <begin position="1"/>
        <end position="161"/>
    </location>
</feature>
<dbReference type="PANTHER" id="PTHR10204:SF34">
    <property type="entry name" value="NAD(P)H DEHYDROGENASE [QUINONE] 1 ISOFORM 1"/>
    <property type="match status" value="1"/>
</dbReference>
<accession>A0A430AI30</accession>
<dbReference type="InterPro" id="IPR003680">
    <property type="entry name" value="Flavodoxin_fold"/>
</dbReference>
<dbReference type="EMBL" id="NGJZ01000001">
    <property type="protein sequence ID" value="RSU07663.1"/>
    <property type="molecule type" value="Genomic_DNA"/>
</dbReference>
<organism evidence="4 5">
    <name type="scientific">Vagococcus entomophilus</name>
    <dbReference type="NCBI Taxonomy" id="1160095"/>
    <lineage>
        <taxon>Bacteria</taxon>
        <taxon>Bacillati</taxon>
        <taxon>Bacillota</taxon>
        <taxon>Bacilli</taxon>
        <taxon>Lactobacillales</taxon>
        <taxon>Enterococcaceae</taxon>
        <taxon>Vagococcus</taxon>
    </lineage>
</organism>
<keyword evidence="5" id="KW-1185">Reference proteome</keyword>
<comment type="similarity">
    <text evidence="1">Belongs to the NAD(P)H dehydrogenase (quinone) family.</text>
</comment>
<evidence type="ECO:0000256" key="1">
    <source>
        <dbReference type="ARBA" id="ARBA00006252"/>
    </source>
</evidence>
<comment type="caution">
    <text evidence="4">The sequence shown here is derived from an EMBL/GenBank/DDBJ whole genome shotgun (WGS) entry which is preliminary data.</text>
</comment>
<keyword evidence="2" id="KW-0560">Oxidoreductase</keyword>
<reference evidence="4 5" key="1">
    <citation type="submission" date="2017-05" db="EMBL/GenBank/DDBJ databases">
        <title>Vagococcus spp. assemblies.</title>
        <authorList>
            <person name="Gulvik C.A."/>
        </authorList>
    </citation>
    <scope>NUCLEOTIDE SEQUENCE [LARGE SCALE GENOMIC DNA]</scope>
    <source>
        <strain evidence="4 5">DSM 24756</strain>
    </source>
</reference>
<evidence type="ECO:0000256" key="2">
    <source>
        <dbReference type="ARBA" id="ARBA00023002"/>
    </source>
</evidence>
<evidence type="ECO:0000313" key="5">
    <source>
        <dbReference type="Proteomes" id="UP000288669"/>
    </source>
</evidence>
<dbReference type="GO" id="GO:0005829">
    <property type="term" value="C:cytosol"/>
    <property type="evidence" value="ECO:0007669"/>
    <property type="project" value="TreeGrafter"/>
</dbReference>
<evidence type="ECO:0000259" key="3">
    <source>
        <dbReference type="Pfam" id="PF02525"/>
    </source>
</evidence>
<dbReference type="AlphaFoldDB" id="A0A430AI30"/>
<dbReference type="Gene3D" id="3.40.50.360">
    <property type="match status" value="1"/>
</dbReference>
<dbReference type="RefSeq" id="WP_126821572.1">
    <property type="nucleotide sequence ID" value="NZ_JBHLWU010000001.1"/>
</dbReference>
<dbReference type="InterPro" id="IPR029039">
    <property type="entry name" value="Flavoprotein-like_sf"/>
</dbReference>